<evidence type="ECO:0000256" key="6">
    <source>
        <dbReference type="ARBA" id="ARBA00023004"/>
    </source>
</evidence>
<dbReference type="Gene3D" id="1.10.1670.10">
    <property type="entry name" value="Helix-hairpin-Helix base-excision DNA repair enzymes (C-terminal)"/>
    <property type="match status" value="1"/>
</dbReference>
<dbReference type="STRING" id="55758.MBFIL_10440"/>
<dbReference type="InterPro" id="IPR004036">
    <property type="entry name" value="Endonuclease-III-like_CS2"/>
</dbReference>
<dbReference type="InterPro" id="IPR003265">
    <property type="entry name" value="HhH-GPD_domain"/>
</dbReference>
<dbReference type="FunFam" id="1.10.340.30:FF:000001">
    <property type="entry name" value="Endonuclease III"/>
    <property type="match status" value="1"/>
</dbReference>
<comment type="catalytic activity">
    <reaction evidence="13">
        <text>2'-deoxyribonucleotide-(2'-deoxyribose 5'-phosphate)-2'-deoxyribonucleotide-DNA = a 3'-end 2'-deoxyribonucleotide-(2,3-dehydro-2,3-deoxyribose 5'-phosphate)-DNA + a 5'-end 5'-phospho-2'-deoxyribonucleoside-DNA + H(+)</text>
        <dbReference type="Rhea" id="RHEA:66592"/>
        <dbReference type="Rhea" id="RHEA-COMP:13180"/>
        <dbReference type="Rhea" id="RHEA-COMP:16897"/>
        <dbReference type="Rhea" id="RHEA-COMP:17067"/>
        <dbReference type="ChEBI" id="CHEBI:15378"/>
        <dbReference type="ChEBI" id="CHEBI:136412"/>
        <dbReference type="ChEBI" id="CHEBI:157695"/>
        <dbReference type="ChEBI" id="CHEBI:167181"/>
        <dbReference type="EC" id="4.2.99.18"/>
    </reaction>
</comment>
<feature type="domain" description="Helix-hairpin-helix DNA-binding motif class 1" evidence="14">
    <location>
        <begin position="98"/>
        <end position="117"/>
    </location>
</feature>
<dbReference type="GO" id="GO:0141016">
    <property type="term" value="F:G/T mismatch-specific thymine-DNA glycosylase activity"/>
    <property type="evidence" value="ECO:0007669"/>
    <property type="project" value="UniProtKB-EC"/>
</dbReference>
<keyword evidence="2 13" id="KW-0004">4Fe-4S</keyword>
<evidence type="ECO:0000256" key="9">
    <source>
        <dbReference type="ARBA" id="ARBA00023204"/>
    </source>
</evidence>
<evidence type="ECO:0000256" key="5">
    <source>
        <dbReference type="ARBA" id="ARBA00022801"/>
    </source>
</evidence>
<dbReference type="EMBL" id="LWMT01000203">
    <property type="protein sequence ID" value="KZX13522.1"/>
    <property type="molecule type" value="Genomic_DNA"/>
</dbReference>
<evidence type="ECO:0000256" key="7">
    <source>
        <dbReference type="ARBA" id="ARBA00023014"/>
    </source>
</evidence>
<evidence type="ECO:0000256" key="13">
    <source>
        <dbReference type="HAMAP-Rule" id="MF_00942"/>
    </source>
</evidence>
<dbReference type="GO" id="GO:0003677">
    <property type="term" value="F:DNA binding"/>
    <property type="evidence" value="ECO:0007669"/>
    <property type="project" value="UniProtKB-UniRule"/>
</dbReference>
<evidence type="ECO:0000259" key="15">
    <source>
        <dbReference type="SMART" id="SM00478"/>
    </source>
</evidence>
<feature type="domain" description="HhH-GPD" evidence="15">
    <location>
        <begin position="27"/>
        <end position="174"/>
    </location>
</feature>
<evidence type="ECO:0000256" key="4">
    <source>
        <dbReference type="ARBA" id="ARBA00022763"/>
    </source>
</evidence>
<feature type="binding site" evidence="13">
    <location>
        <position position="192"/>
    </location>
    <ligand>
        <name>[4Fe-4S] cluster</name>
        <dbReference type="ChEBI" id="CHEBI:49883"/>
    </ligand>
</feature>
<dbReference type="RefSeq" id="WP_066972196.1">
    <property type="nucleotide sequence ID" value="NZ_LWMT01000203.1"/>
</dbReference>
<dbReference type="InterPro" id="IPR005759">
    <property type="entry name" value="Nth"/>
</dbReference>
<dbReference type="InterPro" id="IPR023170">
    <property type="entry name" value="HhH_base_excis_C"/>
</dbReference>
<dbReference type="EC" id="4.2.99.18" evidence="13"/>
<dbReference type="Proteomes" id="UP000077066">
    <property type="component" value="Unassembled WGS sequence"/>
</dbReference>
<dbReference type="GO" id="GO:0046872">
    <property type="term" value="F:metal ion binding"/>
    <property type="evidence" value="ECO:0007669"/>
    <property type="project" value="UniProtKB-KW"/>
</dbReference>
<reference evidence="16 17" key="1">
    <citation type="submission" date="2016-04" db="EMBL/GenBank/DDBJ databases">
        <title>Genome sequence of Methanobrevibacter filiformis DSM 11501.</title>
        <authorList>
            <person name="Poehlein A."/>
            <person name="Seedorf H."/>
            <person name="Daniel R."/>
        </authorList>
    </citation>
    <scope>NUCLEOTIDE SEQUENCE [LARGE SCALE GENOMIC DNA]</scope>
    <source>
        <strain evidence="16 17">DSM 11501</strain>
    </source>
</reference>
<comment type="cofactor">
    <cofactor evidence="13">
        <name>[4Fe-4S] cluster</name>
        <dbReference type="ChEBI" id="CHEBI:49883"/>
    </cofactor>
    <text evidence="13">Binds 1 [4Fe-4S] cluster.</text>
</comment>
<protein>
    <recommendedName>
        <fullName evidence="13">Endonuclease III</fullName>
        <ecNumber evidence="13">4.2.99.18</ecNumber>
    </recommendedName>
    <alternativeName>
        <fullName evidence="13">DNA-(apurinic or apyrimidinic site) lyase</fullName>
    </alternativeName>
</protein>
<dbReference type="Gene3D" id="1.10.340.30">
    <property type="entry name" value="Hypothetical protein, domain 2"/>
    <property type="match status" value="1"/>
</dbReference>
<organism evidence="16 17">
    <name type="scientific">Methanobrevibacter filiformis</name>
    <dbReference type="NCBI Taxonomy" id="55758"/>
    <lineage>
        <taxon>Archaea</taxon>
        <taxon>Methanobacteriati</taxon>
        <taxon>Methanobacteriota</taxon>
        <taxon>Methanomada group</taxon>
        <taxon>Methanobacteria</taxon>
        <taxon>Methanobacteriales</taxon>
        <taxon>Methanobacteriaceae</taxon>
        <taxon>Methanobrevibacter</taxon>
    </lineage>
</organism>
<dbReference type="Pfam" id="PF00730">
    <property type="entry name" value="HhH-GPD"/>
    <property type="match status" value="1"/>
</dbReference>
<dbReference type="SMART" id="SM00478">
    <property type="entry name" value="ENDO3c"/>
    <property type="match status" value="1"/>
</dbReference>
<dbReference type="InterPro" id="IPR003583">
    <property type="entry name" value="Hlx-hairpin-Hlx_DNA-bd_motif"/>
</dbReference>
<dbReference type="GO" id="GO:0006285">
    <property type="term" value="P:base-excision repair, AP site formation"/>
    <property type="evidence" value="ECO:0007669"/>
    <property type="project" value="TreeGrafter"/>
</dbReference>
<dbReference type="InterPro" id="IPR003651">
    <property type="entry name" value="Endonuclease3_FeS-loop_motif"/>
</dbReference>
<feature type="binding site" evidence="13">
    <location>
        <position position="186"/>
    </location>
    <ligand>
        <name>[4Fe-4S] cluster</name>
        <dbReference type="ChEBI" id="CHEBI:49883"/>
    </ligand>
</feature>
<keyword evidence="7 13" id="KW-0411">Iron-sulfur</keyword>
<evidence type="ECO:0000256" key="11">
    <source>
        <dbReference type="ARBA" id="ARBA00023295"/>
    </source>
</evidence>
<dbReference type="Pfam" id="PF00633">
    <property type="entry name" value="HHH"/>
    <property type="match status" value="1"/>
</dbReference>
<evidence type="ECO:0000313" key="16">
    <source>
        <dbReference type="EMBL" id="KZX13522.1"/>
    </source>
</evidence>
<keyword evidence="3 13" id="KW-0479">Metal-binding</keyword>
<evidence type="ECO:0000256" key="10">
    <source>
        <dbReference type="ARBA" id="ARBA00023239"/>
    </source>
</evidence>
<keyword evidence="9 13" id="KW-0234">DNA repair</keyword>
<dbReference type="CDD" id="cd00056">
    <property type="entry name" value="ENDO3c"/>
    <property type="match status" value="1"/>
</dbReference>
<keyword evidence="11 13" id="KW-0326">Glycosidase</keyword>
<dbReference type="PROSITE" id="PS01155">
    <property type="entry name" value="ENDONUCLEASE_III_2"/>
    <property type="match status" value="1"/>
</dbReference>
<dbReference type="GO" id="GO:0006289">
    <property type="term" value="P:nucleotide-excision repair"/>
    <property type="evidence" value="ECO:0007669"/>
    <property type="project" value="TreeGrafter"/>
</dbReference>
<comment type="similarity">
    <text evidence="1 13">Belongs to the Nth/MutY family.</text>
</comment>
<evidence type="ECO:0000256" key="1">
    <source>
        <dbReference type="ARBA" id="ARBA00008343"/>
    </source>
</evidence>
<dbReference type="PATRIC" id="fig|55758.3.peg.1193"/>
<keyword evidence="5 13" id="KW-0378">Hydrolase</keyword>
<dbReference type="SUPFAM" id="SSF48150">
    <property type="entry name" value="DNA-glycosylase"/>
    <property type="match status" value="1"/>
</dbReference>
<dbReference type="GO" id="GO:0051539">
    <property type="term" value="F:4 iron, 4 sulfur cluster binding"/>
    <property type="evidence" value="ECO:0007669"/>
    <property type="project" value="UniProtKB-UniRule"/>
</dbReference>
<dbReference type="InterPro" id="IPR011257">
    <property type="entry name" value="DNA_glycosylase"/>
</dbReference>
<keyword evidence="10 13" id="KW-0456">Lyase</keyword>
<sequence>MEQLNEIYTLRVFEDRNPYRVLIRTILSQRTRDNNTDQATKNLFLKYKDIYEVADAPIEELEKLVKVAGFYRVKARRVKEVSNLLIDQFGGEVPNNSKELLELPGVGQKTANCVLVFAFQKPAIPVDTHVHRISNLWGIVNTMQPEKTEEELMKIVPKKLWIELNDLMVQFGQTICKPIYKQCEQCPLTELCDYYLTQYENKNE</sequence>
<dbReference type="AlphaFoldDB" id="A0A166BLE6"/>
<comment type="caution">
    <text evidence="16">The sequence shown here is derived from an EMBL/GenBank/DDBJ whole genome shotgun (WGS) entry which is preliminary data.</text>
</comment>
<dbReference type="PIRSF" id="PIRSF001435">
    <property type="entry name" value="Nth"/>
    <property type="match status" value="1"/>
</dbReference>
<dbReference type="SMART" id="SM00525">
    <property type="entry name" value="FES"/>
    <property type="match status" value="1"/>
</dbReference>
<keyword evidence="8 13" id="KW-0238">DNA-binding</keyword>
<keyword evidence="4 13" id="KW-0227">DNA damage</keyword>
<keyword evidence="17" id="KW-1185">Reference proteome</keyword>
<comment type="catalytic activity">
    <reaction evidence="12">
        <text>Hydrolyzes mismatched double-stranded DNA and polynucleotides, releasing free thymine.</text>
        <dbReference type="EC" id="3.2.2.29"/>
    </reaction>
</comment>
<keyword evidence="6 13" id="KW-0408">Iron</keyword>
<dbReference type="HAMAP" id="MF_00942">
    <property type="entry name" value="Nth"/>
    <property type="match status" value="1"/>
</dbReference>
<evidence type="ECO:0000259" key="14">
    <source>
        <dbReference type="SMART" id="SM00278"/>
    </source>
</evidence>
<evidence type="ECO:0000256" key="12">
    <source>
        <dbReference type="ARBA" id="ARBA00052915"/>
    </source>
</evidence>
<accession>A0A166BLE6</accession>
<feature type="binding site" evidence="13">
    <location>
        <position position="176"/>
    </location>
    <ligand>
        <name>[4Fe-4S] cluster</name>
        <dbReference type="ChEBI" id="CHEBI:49883"/>
    </ligand>
</feature>
<dbReference type="SMART" id="SM00278">
    <property type="entry name" value="HhH1"/>
    <property type="match status" value="2"/>
</dbReference>
<evidence type="ECO:0000256" key="3">
    <source>
        <dbReference type="ARBA" id="ARBA00022723"/>
    </source>
</evidence>
<dbReference type="FunFam" id="1.10.1670.10:FF:000001">
    <property type="entry name" value="Endonuclease III"/>
    <property type="match status" value="1"/>
</dbReference>
<dbReference type="OrthoDB" id="84708at2157"/>
<evidence type="ECO:0000256" key="8">
    <source>
        <dbReference type="ARBA" id="ARBA00023125"/>
    </source>
</evidence>
<dbReference type="PANTHER" id="PTHR43286:SF1">
    <property type="entry name" value="ENDONUCLEASE III-LIKE PROTEIN 1"/>
    <property type="match status" value="1"/>
</dbReference>
<dbReference type="GO" id="GO:0000703">
    <property type="term" value="F:oxidized pyrimidine nucleobase lesion DNA N-glycosylase activity"/>
    <property type="evidence" value="ECO:0007669"/>
    <property type="project" value="TreeGrafter"/>
</dbReference>
<evidence type="ECO:0000313" key="17">
    <source>
        <dbReference type="Proteomes" id="UP000077066"/>
    </source>
</evidence>
<dbReference type="InterPro" id="IPR000445">
    <property type="entry name" value="HhH_motif"/>
</dbReference>
<name>A0A166BLE6_9EURY</name>
<feature type="domain" description="Helix-hairpin-helix DNA-binding motif class 1" evidence="14">
    <location>
        <begin position="62"/>
        <end position="81"/>
    </location>
</feature>
<comment type="function">
    <text evidence="13">DNA repair enzyme that has both DNA N-glycosylase activity and AP-lyase activity. The DNA N-glycosylase activity releases various damaged pyrimidines from DNA by cleaving the N-glycosidic bond, leaving an AP (apurinic/apyrimidinic) site. The AP-lyase activity cleaves the phosphodiester bond 3' to the AP site by a beta-elimination, leaving a 3'-terminal unsaturated sugar and a product with a terminal 5'-phosphate.</text>
</comment>
<gene>
    <name evidence="16" type="primary">pdg</name>
    <name evidence="13" type="synonym">nth</name>
    <name evidence="16" type="ORF">MBFIL_10440</name>
</gene>
<dbReference type="PANTHER" id="PTHR43286">
    <property type="entry name" value="ENDONUCLEASE III-LIKE PROTEIN 1"/>
    <property type="match status" value="1"/>
</dbReference>
<dbReference type="GO" id="GO:0140078">
    <property type="term" value="F:class I DNA-(apurinic or apyrimidinic site) endonuclease activity"/>
    <property type="evidence" value="ECO:0007669"/>
    <property type="project" value="UniProtKB-EC"/>
</dbReference>
<evidence type="ECO:0000256" key="2">
    <source>
        <dbReference type="ARBA" id="ARBA00022485"/>
    </source>
</evidence>
<proteinExistence type="inferred from homology"/>
<feature type="binding site" evidence="13">
    <location>
        <position position="183"/>
    </location>
    <ligand>
        <name>[4Fe-4S] cluster</name>
        <dbReference type="ChEBI" id="CHEBI:49883"/>
    </ligand>
</feature>